<organism evidence="1 2">
    <name type="scientific">Naganishia adeliensis</name>
    <dbReference type="NCBI Taxonomy" id="92952"/>
    <lineage>
        <taxon>Eukaryota</taxon>
        <taxon>Fungi</taxon>
        <taxon>Dikarya</taxon>
        <taxon>Basidiomycota</taxon>
        <taxon>Agaricomycotina</taxon>
        <taxon>Tremellomycetes</taxon>
        <taxon>Filobasidiales</taxon>
        <taxon>Filobasidiaceae</taxon>
        <taxon>Naganishia</taxon>
    </lineage>
</organism>
<name>A0ACC2UUE5_9TREE</name>
<accession>A0ACC2UUE5</accession>
<dbReference type="EMBL" id="JASBWS010000231">
    <property type="protein sequence ID" value="KAJ9090668.1"/>
    <property type="molecule type" value="Genomic_DNA"/>
</dbReference>
<gene>
    <name evidence="1" type="ORF">QFC20_007862</name>
</gene>
<evidence type="ECO:0000313" key="1">
    <source>
        <dbReference type="EMBL" id="KAJ9090668.1"/>
    </source>
</evidence>
<comment type="caution">
    <text evidence="1">The sequence shown here is derived from an EMBL/GenBank/DDBJ whole genome shotgun (WGS) entry which is preliminary data.</text>
</comment>
<dbReference type="Proteomes" id="UP001230649">
    <property type="component" value="Unassembled WGS sequence"/>
</dbReference>
<evidence type="ECO:0000313" key="2">
    <source>
        <dbReference type="Proteomes" id="UP001230649"/>
    </source>
</evidence>
<keyword evidence="2" id="KW-1185">Reference proteome</keyword>
<reference evidence="1" key="1">
    <citation type="submission" date="2023-04" db="EMBL/GenBank/DDBJ databases">
        <title>Draft Genome sequencing of Naganishia species isolated from polar environments using Oxford Nanopore Technology.</title>
        <authorList>
            <person name="Leo P."/>
            <person name="Venkateswaran K."/>
        </authorList>
    </citation>
    <scope>NUCLEOTIDE SEQUENCE</scope>
    <source>
        <strain evidence="1">MNA-CCFEE 5262</strain>
    </source>
</reference>
<protein>
    <submittedName>
        <fullName evidence="1">Uncharacterized protein</fullName>
    </submittedName>
</protein>
<sequence>MGSGLPCLKETEDGNDWADKYEFTMSDRGNPEDDQRMEEWASVCMKPGSPARRWYNKQPLMIRESFGKVKTAIVETFARRKGSDKWFNELLQLRPNDNQAVDEDLRAQHCDNFCFILYHSPSQDLCEAIRRSLFLPSLRVRTEEDVTRGKVAYNVEDAVERLRNLPGCKRHVTREELETKWFDGSYAGEFREDDGERCQSVMRRTERTGMERPDLLPHITPPHLRLPTMSWT</sequence>
<proteinExistence type="predicted"/>